<dbReference type="NCBIfam" id="NF005115">
    <property type="entry name" value="PRK06547.1"/>
    <property type="match status" value="1"/>
</dbReference>
<dbReference type="InterPro" id="IPR027417">
    <property type="entry name" value="P-loop_NTPase"/>
</dbReference>
<reference evidence="1 2" key="1">
    <citation type="submission" date="2014-10" db="EMBL/GenBank/DDBJ databases">
        <title>Whole Genome sequence of Corynebacterium auriscanis strain CIP 106629.</title>
        <authorList>
            <person name="Hassan S.S."/>
            <person name="Jamal S.B."/>
            <person name="Tiwari S."/>
            <person name="Oliveira L.D.C."/>
            <person name="Souza F."/>
            <person name="Mariano D.C."/>
            <person name="Almeida S."/>
            <person name="Dorella F."/>
            <person name="Pereira F."/>
            <person name="Carvalho A."/>
            <person name="Leal C.A."/>
            <person name="Soares S.D.C."/>
            <person name="Figueiredo H.C."/>
            <person name="Silva A."/>
            <person name="Azevedo V.A."/>
        </authorList>
    </citation>
    <scope>NUCLEOTIDE SEQUENCE [LARGE SCALE GENOMIC DNA]</scope>
    <source>
        <strain evidence="1 2">CIP 106629</strain>
    </source>
</reference>
<comment type="caution">
    <text evidence="1">The sequence shown here is derived from an EMBL/GenBank/DDBJ whole genome shotgun (WGS) entry which is preliminary data.</text>
</comment>
<gene>
    <name evidence="1" type="ORF">MA47_05000</name>
</gene>
<organism evidence="1 2">
    <name type="scientific">Corynebacterium auriscanis</name>
    <dbReference type="NCBI Taxonomy" id="99807"/>
    <lineage>
        <taxon>Bacteria</taxon>
        <taxon>Bacillati</taxon>
        <taxon>Actinomycetota</taxon>
        <taxon>Actinomycetes</taxon>
        <taxon>Mycobacteriales</taxon>
        <taxon>Corynebacteriaceae</taxon>
        <taxon>Corynebacterium</taxon>
    </lineage>
</organism>
<evidence type="ECO:0000313" key="1">
    <source>
        <dbReference type="EMBL" id="KGM18942.1"/>
    </source>
</evidence>
<evidence type="ECO:0008006" key="3">
    <source>
        <dbReference type="Google" id="ProtNLM"/>
    </source>
</evidence>
<name>A0A0A2DMH5_9CORY</name>
<evidence type="ECO:0000313" key="2">
    <source>
        <dbReference type="Proteomes" id="UP000030145"/>
    </source>
</evidence>
<accession>A0A0A2DMH5</accession>
<proteinExistence type="predicted"/>
<dbReference type="SUPFAM" id="SSF52540">
    <property type="entry name" value="P-loop containing nucleoside triphosphate hydrolases"/>
    <property type="match status" value="1"/>
</dbReference>
<dbReference type="Proteomes" id="UP000030145">
    <property type="component" value="Unassembled WGS sequence"/>
</dbReference>
<dbReference type="EMBL" id="JRVJ01000004">
    <property type="protein sequence ID" value="KGM18942.1"/>
    <property type="molecule type" value="Genomic_DNA"/>
</dbReference>
<dbReference type="Gene3D" id="3.40.50.300">
    <property type="entry name" value="P-loop containing nucleotide triphosphate hydrolases"/>
    <property type="match status" value="1"/>
</dbReference>
<protein>
    <recommendedName>
        <fullName evidence="3">(d)CMP kinase</fullName>
    </recommendedName>
</protein>
<dbReference type="AlphaFoldDB" id="A0A0A2DMH5"/>
<sequence length="159" mass="17615">MTVLIDGRSGSGKTCIAQRLKGLVKAQLVHLDDAYPGWAGLASASKAVSTTILSNQKSQAGYQKWDWFNSAYGPWQPVDPHANLIVEGAGALTPETVEAARQRSGERVLTVVLEAPEKTRRIRVRNRDGNPEAWWQMWAAQENEHFARLPEPDLHIVTC</sequence>
<keyword evidence="2" id="KW-1185">Reference proteome</keyword>